<protein>
    <recommendedName>
        <fullName evidence="6">RNA polymerase sigma factor SigI</fullName>
    </recommendedName>
</protein>
<dbReference type="PIRSF" id="PIRSF038953">
    <property type="entry name" value="SigI"/>
    <property type="match status" value="1"/>
</dbReference>
<dbReference type="InterPro" id="IPR013325">
    <property type="entry name" value="RNA_pol_sigma_r2"/>
</dbReference>
<dbReference type="STRING" id="1308866.J416_00419"/>
<accession>N4WVI0</accession>
<comment type="activity regulation">
    <text evidence="6">Negatively regulated by the anti-sigma-I factor RsgI.</text>
</comment>
<evidence type="ECO:0000256" key="2">
    <source>
        <dbReference type="ARBA" id="ARBA00023015"/>
    </source>
</evidence>
<comment type="similarity">
    <text evidence="6">Belongs to the sigma-70 factor family. SigI subfamily.</text>
</comment>
<dbReference type="RefSeq" id="WP_003462620.1">
    <property type="nucleotide sequence ID" value="NZ_APML01000003.1"/>
</dbReference>
<dbReference type="Pfam" id="PF04542">
    <property type="entry name" value="Sigma70_r2"/>
    <property type="match status" value="1"/>
</dbReference>
<keyword evidence="2 6" id="KW-0805">Transcription regulation</keyword>
<dbReference type="Proteomes" id="UP000012283">
    <property type="component" value="Unassembled WGS sequence"/>
</dbReference>
<evidence type="ECO:0000256" key="4">
    <source>
        <dbReference type="ARBA" id="ARBA00023125"/>
    </source>
</evidence>
<evidence type="ECO:0000313" key="9">
    <source>
        <dbReference type="Proteomes" id="UP000012283"/>
    </source>
</evidence>
<comment type="caution">
    <text evidence="8">The sequence shown here is derived from an EMBL/GenBank/DDBJ whole genome shotgun (WGS) entry which is preliminary data.</text>
</comment>
<evidence type="ECO:0000313" key="8">
    <source>
        <dbReference type="EMBL" id="ENH98405.1"/>
    </source>
</evidence>
<dbReference type="OrthoDB" id="3190733at2"/>
<evidence type="ECO:0000256" key="3">
    <source>
        <dbReference type="ARBA" id="ARBA00023082"/>
    </source>
</evidence>
<keyword evidence="6" id="KW-0346">Stress response</keyword>
<name>N4WVI0_9BACI</name>
<comment type="subcellular location">
    <subcellularLocation>
        <location evidence="6">Cytoplasm</location>
    </subcellularLocation>
</comment>
<dbReference type="InterPro" id="IPR014244">
    <property type="entry name" value="RNA_pol_sigma-I"/>
</dbReference>
<feature type="DNA-binding region" description="H-T-H motif" evidence="6">
    <location>
        <begin position="180"/>
        <end position="199"/>
    </location>
</feature>
<evidence type="ECO:0000256" key="1">
    <source>
        <dbReference type="ARBA" id="ARBA00022490"/>
    </source>
</evidence>
<dbReference type="InterPro" id="IPR007627">
    <property type="entry name" value="RNA_pol_sigma70_r2"/>
</dbReference>
<evidence type="ECO:0000256" key="6">
    <source>
        <dbReference type="HAMAP-Rule" id="MF_02064"/>
    </source>
</evidence>
<dbReference type="EMBL" id="APML01000003">
    <property type="protein sequence ID" value="ENH98405.1"/>
    <property type="molecule type" value="Genomic_DNA"/>
</dbReference>
<dbReference type="PATRIC" id="fig|1308866.3.peg.87"/>
<dbReference type="Gene3D" id="1.10.1740.10">
    <property type="match status" value="1"/>
</dbReference>
<organism evidence="8 9">
    <name type="scientific">Gracilibacillus halophilus YIM-C55.5</name>
    <dbReference type="NCBI Taxonomy" id="1308866"/>
    <lineage>
        <taxon>Bacteria</taxon>
        <taxon>Bacillati</taxon>
        <taxon>Bacillota</taxon>
        <taxon>Bacilli</taxon>
        <taxon>Bacillales</taxon>
        <taxon>Bacillaceae</taxon>
        <taxon>Gracilibacillus</taxon>
    </lineage>
</organism>
<keyword evidence="5 6" id="KW-0804">Transcription</keyword>
<evidence type="ECO:0000256" key="5">
    <source>
        <dbReference type="ARBA" id="ARBA00023163"/>
    </source>
</evidence>
<keyword evidence="4 6" id="KW-0238">DNA-binding</keyword>
<keyword evidence="9" id="KW-1185">Reference proteome</keyword>
<feature type="short sequence motif" description="Polymerase core binding" evidence="6">
    <location>
        <begin position="49"/>
        <end position="62"/>
    </location>
</feature>
<dbReference type="eggNOG" id="COG1191">
    <property type="taxonomic scope" value="Bacteria"/>
</dbReference>
<dbReference type="AlphaFoldDB" id="N4WVI0"/>
<proteinExistence type="inferred from homology"/>
<dbReference type="GO" id="GO:0003677">
    <property type="term" value="F:DNA binding"/>
    <property type="evidence" value="ECO:0007669"/>
    <property type="project" value="UniProtKB-UniRule"/>
</dbReference>
<keyword evidence="1 6" id="KW-0963">Cytoplasm</keyword>
<evidence type="ECO:0000259" key="7">
    <source>
        <dbReference type="Pfam" id="PF04542"/>
    </source>
</evidence>
<dbReference type="HAMAP" id="MF_02064">
    <property type="entry name" value="Sigma70_SigI"/>
    <property type="match status" value="1"/>
</dbReference>
<feature type="domain" description="RNA polymerase sigma-70 region 2" evidence="7">
    <location>
        <begin position="25"/>
        <end position="94"/>
    </location>
</feature>
<dbReference type="GO" id="GO:0016987">
    <property type="term" value="F:sigma factor activity"/>
    <property type="evidence" value="ECO:0007669"/>
    <property type="project" value="UniProtKB-UniRule"/>
</dbReference>
<keyword evidence="3 6" id="KW-0731">Sigma factor</keyword>
<comment type="subunit">
    <text evidence="6">Interacts with RsgI.</text>
</comment>
<dbReference type="SUPFAM" id="SSF88946">
    <property type="entry name" value="Sigma2 domain of RNA polymerase sigma factors"/>
    <property type="match status" value="1"/>
</dbReference>
<comment type="function">
    <text evidence="6">Sigma factors are initiation factors that promote the attachment of RNA polymerase to specific initiation sites and are then released.</text>
</comment>
<sequence>MKQQEIEQWIQAIQNGNEEKRDEVIRYYESYIMNVVGKICRQYKTWNDDEASLGLIAFNRAIDTYQPEHGRTFLNYVYLLIYRELVDYFRKENRYQEIIDQQEHVISSQAYQQQEKKFELADEIVALQDELAPFSIQFHELESASPKHQRTRKKIFYMASCFYKEKELVDQLYQRKWFPMKSFIDKTGFRRKTIEKYRKYLIAVLIIWMHPEWRYLQSFVQKEGGVGDERS</sequence>
<dbReference type="GO" id="GO:0006352">
    <property type="term" value="P:DNA-templated transcription initiation"/>
    <property type="evidence" value="ECO:0007669"/>
    <property type="project" value="UniProtKB-UniRule"/>
</dbReference>
<gene>
    <name evidence="6" type="primary">sigI</name>
    <name evidence="8" type="ORF">J416_00419</name>
</gene>
<reference evidence="8 9" key="1">
    <citation type="submission" date="2013-03" db="EMBL/GenBank/DDBJ databases">
        <title>Draft genome sequence of Gracibacillus halophilus YIM-C55.5, a moderately halophilic and thermophilic organism from the Xiaochaidamu salt lake.</title>
        <authorList>
            <person name="Sugumar T."/>
            <person name="Polireddy D.R."/>
            <person name="Antony A."/>
            <person name="Madhava Y.R."/>
            <person name="Sivakumar N."/>
        </authorList>
    </citation>
    <scope>NUCLEOTIDE SEQUENCE [LARGE SCALE GENOMIC DNA]</scope>
    <source>
        <strain evidence="8 9">YIM-C55.5</strain>
    </source>
</reference>
<dbReference type="GO" id="GO:0005737">
    <property type="term" value="C:cytoplasm"/>
    <property type="evidence" value="ECO:0007669"/>
    <property type="project" value="UniProtKB-SubCell"/>
</dbReference>